<keyword evidence="4 6" id="KW-1133">Transmembrane helix</keyword>
<evidence type="ECO:0000313" key="8">
    <source>
        <dbReference type="Proteomes" id="UP000326565"/>
    </source>
</evidence>
<evidence type="ECO:0000256" key="5">
    <source>
        <dbReference type="ARBA" id="ARBA00023136"/>
    </source>
</evidence>
<evidence type="ECO:0000313" key="7">
    <source>
        <dbReference type="EMBL" id="KAB8074595.1"/>
    </source>
</evidence>
<sequence length="181" mass="20431">MFIIVFIYQPLAFLKLVPITWKELLLALDLPGVALLIRSLTCFFLALEWGGATKLWTYSEVIGTFIGWILLMIAFGILEWRQGERALSVGRIMRQRTMTCRMCCSISNNSLIKNLPWLAPYVSPDVVLSVSAYDIRGAFSGDQLMGTLLPYMIGLKHAWIMSTALSAVNAPWDTVLVIHRY</sequence>
<evidence type="ECO:0000256" key="3">
    <source>
        <dbReference type="ARBA" id="ARBA00022692"/>
    </source>
</evidence>
<evidence type="ECO:0000256" key="1">
    <source>
        <dbReference type="ARBA" id="ARBA00004141"/>
    </source>
</evidence>
<dbReference type="EMBL" id="ML732207">
    <property type="protein sequence ID" value="KAB8074595.1"/>
    <property type="molecule type" value="Genomic_DNA"/>
</dbReference>
<feature type="transmembrane region" description="Helical" evidence="6">
    <location>
        <begin position="58"/>
        <end position="78"/>
    </location>
</feature>
<keyword evidence="8" id="KW-1185">Reference proteome</keyword>
<dbReference type="PANTHER" id="PTHR23501">
    <property type="entry name" value="MAJOR FACILITATOR SUPERFAMILY"/>
    <property type="match status" value="1"/>
</dbReference>
<keyword evidence="5 6" id="KW-0472">Membrane</keyword>
<dbReference type="OrthoDB" id="2587356at2759"/>
<keyword evidence="2" id="KW-0813">Transport</keyword>
<comment type="subcellular location">
    <subcellularLocation>
        <location evidence="1">Membrane</location>
        <topology evidence="1">Multi-pass membrane protein</topology>
    </subcellularLocation>
</comment>
<dbReference type="GO" id="GO:0022857">
    <property type="term" value="F:transmembrane transporter activity"/>
    <property type="evidence" value="ECO:0007669"/>
    <property type="project" value="TreeGrafter"/>
</dbReference>
<evidence type="ECO:0000256" key="4">
    <source>
        <dbReference type="ARBA" id="ARBA00022989"/>
    </source>
</evidence>
<proteinExistence type="predicted"/>
<gene>
    <name evidence="7" type="ORF">BDV29DRAFT_156479</name>
</gene>
<protein>
    <submittedName>
        <fullName evidence="7">Uncharacterized protein</fullName>
    </submittedName>
</protein>
<evidence type="ECO:0000256" key="6">
    <source>
        <dbReference type="SAM" id="Phobius"/>
    </source>
</evidence>
<dbReference type="PANTHER" id="PTHR23501:SF177">
    <property type="entry name" value="MAJOR FACILITATOR SUPERFAMILY (MFS) PROFILE DOMAIN-CONTAINING PROTEIN-RELATED"/>
    <property type="match status" value="1"/>
</dbReference>
<dbReference type="AlphaFoldDB" id="A0A5N5X3K7"/>
<dbReference type="GO" id="GO:0005886">
    <property type="term" value="C:plasma membrane"/>
    <property type="evidence" value="ECO:0007669"/>
    <property type="project" value="TreeGrafter"/>
</dbReference>
<name>A0A5N5X3K7_9EURO</name>
<accession>A0A5N5X3K7</accession>
<organism evidence="7 8">
    <name type="scientific">Aspergillus leporis</name>
    <dbReference type="NCBI Taxonomy" id="41062"/>
    <lineage>
        <taxon>Eukaryota</taxon>
        <taxon>Fungi</taxon>
        <taxon>Dikarya</taxon>
        <taxon>Ascomycota</taxon>
        <taxon>Pezizomycotina</taxon>
        <taxon>Eurotiomycetes</taxon>
        <taxon>Eurotiomycetidae</taxon>
        <taxon>Eurotiales</taxon>
        <taxon>Aspergillaceae</taxon>
        <taxon>Aspergillus</taxon>
        <taxon>Aspergillus subgen. Circumdati</taxon>
    </lineage>
</organism>
<reference evidence="7 8" key="1">
    <citation type="submission" date="2019-04" db="EMBL/GenBank/DDBJ databases">
        <title>Friends and foes A comparative genomics study of 23 Aspergillus species from section Flavi.</title>
        <authorList>
            <consortium name="DOE Joint Genome Institute"/>
            <person name="Kjaerbolling I."/>
            <person name="Vesth T."/>
            <person name="Frisvad J.C."/>
            <person name="Nybo J.L."/>
            <person name="Theobald S."/>
            <person name="Kildgaard S."/>
            <person name="Isbrandt T."/>
            <person name="Kuo A."/>
            <person name="Sato A."/>
            <person name="Lyhne E.K."/>
            <person name="Kogle M.E."/>
            <person name="Wiebenga A."/>
            <person name="Kun R.S."/>
            <person name="Lubbers R.J."/>
            <person name="Makela M.R."/>
            <person name="Barry K."/>
            <person name="Chovatia M."/>
            <person name="Clum A."/>
            <person name="Daum C."/>
            <person name="Haridas S."/>
            <person name="He G."/>
            <person name="LaButti K."/>
            <person name="Lipzen A."/>
            <person name="Mondo S."/>
            <person name="Riley R."/>
            <person name="Salamov A."/>
            <person name="Simmons B.A."/>
            <person name="Magnuson J.K."/>
            <person name="Henrissat B."/>
            <person name="Mortensen U.H."/>
            <person name="Larsen T.O."/>
            <person name="Devries R.P."/>
            <person name="Grigoriev I.V."/>
            <person name="Machida M."/>
            <person name="Baker S.E."/>
            <person name="Andersen M.R."/>
        </authorList>
    </citation>
    <scope>NUCLEOTIDE SEQUENCE [LARGE SCALE GENOMIC DNA]</scope>
    <source>
        <strain evidence="7 8">CBS 151.66</strain>
    </source>
</reference>
<feature type="transmembrane region" description="Helical" evidence="6">
    <location>
        <begin position="24"/>
        <end position="46"/>
    </location>
</feature>
<evidence type="ECO:0000256" key="2">
    <source>
        <dbReference type="ARBA" id="ARBA00022448"/>
    </source>
</evidence>
<dbReference type="Proteomes" id="UP000326565">
    <property type="component" value="Unassembled WGS sequence"/>
</dbReference>
<keyword evidence="3 6" id="KW-0812">Transmembrane</keyword>